<dbReference type="OMA" id="CRIFTCS"/>
<reference evidence="1 2" key="1">
    <citation type="journal article" date="2014" name="Nat. Genet.">
        <title>Genome sequence of the hot pepper provides insights into the evolution of pungency in Capsicum species.</title>
        <authorList>
            <person name="Kim S."/>
            <person name="Park M."/>
            <person name="Yeom S.I."/>
            <person name="Kim Y.M."/>
            <person name="Lee J.M."/>
            <person name="Lee H.A."/>
            <person name="Seo E."/>
            <person name="Choi J."/>
            <person name="Cheong K."/>
            <person name="Kim K.T."/>
            <person name="Jung K."/>
            <person name="Lee G.W."/>
            <person name="Oh S.K."/>
            <person name="Bae C."/>
            <person name="Kim S.B."/>
            <person name="Lee H.Y."/>
            <person name="Kim S.Y."/>
            <person name="Kim M.S."/>
            <person name="Kang B.C."/>
            <person name="Jo Y.D."/>
            <person name="Yang H.B."/>
            <person name="Jeong H.J."/>
            <person name="Kang W.H."/>
            <person name="Kwon J.K."/>
            <person name="Shin C."/>
            <person name="Lim J.Y."/>
            <person name="Park J.H."/>
            <person name="Huh J.H."/>
            <person name="Kim J.S."/>
            <person name="Kim B.D."/>
            <person name="Cohen O."/>
            <person name="Paran I."/>
            <person name="Suh M.C."/>
            <person name="Lee S.B."/>
            <person name="Kim Y.K."/>
            <person name="Shin Y."/>
            <person name="Noh S.J."/>
            <person name="Park J."/>
            <person name="Seo Y.S."/>
            <person name="Kwon S.Y."/>
            <person name="Kim H.A."/>
            <person name="Park J.M."/>
            <person name="Kim H.J."/>
            <person name="Choi S.B."/>
            <person name="Bosland P.W."/>
            <person name="Reeves G."/>
            <person name="Jo S.H."/>
            <person name="Lee B.W."/>
            <person name="Cho H.T."/>
            <person name="Choi H.S."/>
            <person name="Lee M.S."/>
            <person name="Yu Y."/>
            <person name="Do Choi Y."/>
            <person name="Park B.S."/>
            <person name="van Deynze A."/>
            <person name="Ashrafi H."/>
            <person name="Hill T."/>
            <person name="Kim W.T."/>
            <person name="Pai H.S."/>
            <person name="Ahn H.K."/>
            <person name="Yeam I."/>
            <person name="Giovannoni J.J."/>
            <person name="Rose J.K."/>
            <person name="Sorensen I."/>
            <person name="Lee S.J."/>
            <person name="Kim R.W."/>
            <person name="Choi I.Y."/>
            <person name="Choi B.S."/>
            <person name="Lim J.S."/>
            <person name="Lee Y.H."/>
            <person name="Choi D."/>
        </authorList>
    </citation>
    <scope>NUCLEOTIDE SEQUENCE [LARGE SCALE GENOMIC DNA]</scope>
    <source>
        <strain evidence="2">cv. CM334</strain>
    </source>
</reference>
<evidence type="ECO:0000313" key="1">
    <source>
        <dbReference type="EMBL" id="PHT64026.1"/>
    </source>
</evidence>
<comment type="caution">
    <text evidence="1">The sequence shown here is derived from an EMBL/GenBank/DDBJ whole genome shotgun (WGS) entry which is preliminary data.</text>
</comment>
<proteinExistence type="predicted"/>
<keyword evidence="2" id="KW-1185">Reference proteome</keyword>
<evidence type="ECO:0000313" key="2">
    <source>
        <dbReference type="Proteomes" id="UP000222542"/>
    </source>
</evidence>
<dbReference type="SUPFAM" id="SSF81383">
    <property type="entry name" value="F-box domain"/>
    <property type="match status" value="1"/>
</dbReference>
<reference evidence="1 2" key="2">
    <citation type="journal article" date="2017" name="Genome Biol.">
        <title>New reference genome sequences of hot pepper reveal the massive evolution of plant disease-resistance genes by retroduplication.</title>
        <authorList>
            <person name="Kim S."/>
            <person name="Park J."/>
            <person name="Yeom S.I."/>
            <person name="Kim Y.M."/>
            <person name="Seo E."/>
            <person name="Kim K.T."/>
            <person name="Kim M.S."/>
            <person name="Lee J.M."/>
            <person name="Cheong K."/>
            <person name="Shin H.S."/>
            <person name="Kim S.B."/>
            <person name="Han K."/>
            <person name="Lee J."/>
            <person name="Park M."/>
            <person name="Lee H.A."/>
            <person name="Lee H.Y."/>
            <person name="Lee Y."/>
            <person name="Oh S."/>
            <person name="Lee J.H."/>
            <person name="Choi E."/>
            <person name="Choi E."/>
            <person name="Lee S.E."/>
            <person name="Jeon J."/>
            <person name="Kim H."/>
            <person name="Choi G."/>
            <person name="Song H."/>
            <person name="Lee J."/>
            <person name="Lee S.C."/>
            <person name="Kwon J.K."/>
            <person name="Lee H.Y."/>
            <person name="Koo N."/>
            <person name="Hong Y."/>
            <person name="Kim R.W."/>
            <person name="Kang W.H."/>
            <person name="Huh J.H."/>
            <person name="Kang B.C."/>
            <person name="Yang T.J."/>
            <person name="Lee Y.H."/>
            <person name="Bennetzen J.L."/>
            <person name="Choi D."/>
        </authorList>
    </citation>
    <scope>NUCLEOTIDE SEQUENCE [LARGE SCALE GENOMIC DNA]</scope>
    <source>
        <strain evidence="2">cv. CM334</strain>
    </source>
</reference>
<dbReference type="InterPro" id="IPR036047">
    <property type="entry name" value="F-box-like_dom_sf"/>
</dbReference>
<sequence length="250" mass="28251">MSRCEAVATTIGGLSNDILGRLLEKMPIQDAAKPSILSKKWIQIWSTLPYLVFDHLFFQYVSDIGASAAGIIHKILMQHTGNILGFHLISSTCELAQSDVDQFIIFVSQHGIQKLTHENYFDTFEALKVHRESEDTLNLPVLEILELRFCADVDSVNLVSPNLDSMSILSSYTITFRCFNVNPIFAVIKHLCLNGTSLEKLGSVRVPDRLRRLLKLQSLQLCDFKISVESIRCAFCLLRNSPNLYKMEID</sequence>
<organism evidence="1 2">
    <name type="scientific">Capsicum annuum</name>
    <name type="common">Capsicum pepper</name>
    <dbReference type="NCBI Taxonomy" id="4072"/>
    <lineage>
        <taxon>Eukaryota</taxon>
        <taxon>Viridiplantae</taxon>
        <taxon>Streptophyta</taxon>
        <taxon>Embryophyta</taxon>
        <taxon>Tracheophyta</taxon>
        <taxon>Spermatophyta</taxon>
        <taxon>Magnoliopsida</taxon>
        <taxon>eudicotyledons</taxon>
        <taxon>Gunneridae</taxon>
        <taxon>Pentapetalae</taxon>
        <taxon>asterids</taxon>
        <taxon>lamiids</taxon>
        <taxon>Solanales</taxon>
        <taxon>Solanaceae</taxon>
        <taxon>Solanoideae</taxon>
        <taxon>Capsiceae</taxon>
        <taxon>Capsicum</taxon>
    </lineage>
</organism>
<dbReference type="Proteomes" id="UP000222542">
    <property type="component" value="Unassembled WGS sequence"/>
</dbReference>
<dbReference type="SUPFAM" id="SSF52047">
    <property type="entry name" value="RNI-like"/>
    <property type="match status" value="1"/>
</dbReference>
<name>A0A2G2Y2N0_CAPAN</name>
<dbReference type="AlphaFoldDB" id="A0A2G2Y2N0"/>
<protein>
    <submittedName>
        <fullName evidence="1">Uncharacterized protein</fullName>
    </submittedName>
</protein>
<dbReference type="Gramene" id="PHT64026">
    <property type="protein sequence ID" value="PHT64026"/>
    <property type="gene ID" value="T459_32127"/>
</dbReference>
<dbReference type="PANTHER" id="PTHR31639">
    <property type="entry name" value="F-BOX PROTEIN-LIKE"/>
    <property type="match status" value="1"/>
</dbReference>
<dbReference type="EMBL" id="AYRZ02000020">
    <property type="protein sequence ID" value="PHT64026.1"/>
    <property type="molecule type" value="Genomic_DNA"/>
</dbReference>
<gene>
    <name evidence="1" type="ORF">T459_32127</name>
</gene>
<dbReference type="STRING" id="4072.A0A2G2Y2N0"/>
<dbReference type="PANTHER" id="PTHR31639:SF290">
    <property type="entry name" value="F-BOX DOMAIN-CONTAINING PROTEIN"/>
    <property type="match status" value="1"/>
</dbReference>
<accession>A0A2G2Y2N0</accession>